<dbReference type="InterPro" id="IPR047055">
    <property type="entry name" value="MotA-like"/>
</dbReference>
<keyword evidence="3" id="KW-0813">Transport</keyword>
<feature type="domain" description="MotA/TolQ/ExbB proton channel" evidence="10">
    <location>
        <begin position="99"/>
        <end position="217"/>
    </location>
</feature>
<comment type="similarity">
    <text evidence="2">Belongs to the MotA family.</text>
</comment>
<dbReference type="EMBL" id="CP002364">
    <property type="protein sequence ID" value="ADW18374.1"/>
    <property type="molecule type" value="Genomic_DNA"/>
</dbReference>
<dbReference type="Proteomes" id="UP000006365">
    <property type="component" value="Chromosome"/>
</dbReference>
<dbReference type="GO" id="GO:0005886">
    <property type="term" value="C:plasma membrane"/>
    <property type="evidence" value="ECO:0007669"/>
    <property type="project" value="UniProtKB-SubCell"/>
</dbReference>
<sequence>MDIATIIGIVVSFGLMIWAILMGGPLSIFIDVPSIAIVFGGTAGVALINFPLADVIGTIAIFKKTVFIKEAETNKIIVQMLEFANKARKGGILSLQDQIDSIDDKFMVKALQMAVDGQEPAELKAMLLNEIDNIAARHSNGAQILDTMGAIAPAMGMVGTLIGLVQMLQNMSDPAAIGPAMAVALLTTFYGAVLANVLFIPMAGKLKTRSKTEVLQKTMITEGMESILSGENPRVMEQRLHTYLAPKKRESVFK</sequence>
<evidence type="ECO:0000256" key="5">
    <source>
        <dbReference type="ARBA" id="ARBA00022692"/>
    </source>
</evidence>
<organism evidence="11 12">
    <name type="scientific">Desulfobulbus propionicus (strain ATCC 33891 / DSM 2032 / VKM B-1956 / 1pr3)</name>
    <dbReference type="NCBI Taxonomy" id="577650"/>
    <lineage>
        <taxon>Bacteria</taxon>
        <taxon>Pseudomonadati</taxon>
        <taxon>Thermodesulfobacteriota</taxon>
        <taxon>Desulfobulbia</taxon>
        <taxon>Desulfobulbales</taxon>
        <taxon>Desulfobulbaceae</taxon>
        <taxon>Desulfobulbus</taxon>
    </lineage>
</organism>
<keyword evidence="6" id="KW-0283">Flagellar rotation</keyword>
<keyword evidence="8 9" id="KW-0472">Membrane</keyword>
<dbReference type="InterPro" id="IPR002898">
    <property type="entry name" value="MotA_ExbB_proton_chnl"/>
</dbReference>
<dbReference type="KEGG" id="dpr:Despr_2230"/>
<comment type="subcellular location">
    <subcellularLocation>
        <location evidence="1">Cell membrane</location>
        <topology evidence="1">Multi-pass membrane protein</topology>
    </subcellularLocation>
</comment>
<feature type="transmembrane region" description="Helical" evidence="9">
    <location>
        <begin position="7"/>
        <end position="30"/>
    </location>
</feature>
<evidence type="ECO:0000256" key="3">
    <source>
        <dbReference type="ARBA" id="ARBA00022448"/>
    </source>
</evidence>
<dbReference type="PROSITE" id="PS01307">
    <property type="entry name" value="MOTA"/>
    <property type="match status" value="1"/>
</dbReference>
<proteinExistence type="inferred from homology"/>
<dbReference type="PANTHER" id="PTHR30433">
    <property type="entry name" value="CHEMOTAXIS PROTEIN MOTA"/>
    <property type="match status" value="1"/>
</dbReference>
<accession>A0A7U3YN11</accession>
<evidence type="ECO:0000256" key="1">
    <source>
        <dbReference type="ARBA" id="ARBA00004651"/>
    </source>
</evidence>
<gene>
    <name evidence="11" type="ordered locus">Despr_2230</name>
</gene>
<dbReference type="InterPro" id="IPR000540">
    <property type="entry name" value="Flag_MotA_CS"/>
</dbReference>
<feature type="transmembrane region" description="Helical" evidence="9">
    <location>
        <begin position="36"/>
        <end position="62"/>
    </location>
</feature>
<dbReference type="GO" id="GO:0071978">
    <property type="term" value="P:bacterial-type flagellum-dependent swarming motility"/>
    <property type="evidence" value="ECO:0007669"/>
    <property type="project" value="InterPro"/>
</dbReference>
<evidence type="ECO:0000256" key="8">
    <source>
        <dbReference type="ARBA" id="ARBA00023136"/>
    </source>
</evidence>
<evidence type="ECO:0000256" key="7">
    <source>
        <dbReference type="ARBA" id="ARBA00022989"/>
    </source>
</evidence>
<evidence type="ECO:0000256" key="6">
    <source>
        <dbReference type="ARBA" id="ARBA00022779"/>
    </source>
</evidence>
<evidence type="ECO:0000256" key="2">
    <source>
        <dbReference type="ARBA" id="ARBA00008038"/>
    </source>
</evidence>
<evidence type="ECO:0000313" key="11">
    <source>
        <dbReference type="EMBL" id="ADW18374.1"/>
    </source>
</evidence>
<protein>
    <submittedName>
        <fullName evidence="11">MotA/TolQ/ExbB proton channel</fullName>
    </submittedName>
</protein>
<keyword evidence="7 9" id="KW-1133">Transmembrane helix</keyword>
<feature type="transmembrane region" description="Helical" evidence="9">
    <location>
        <begin position="180"/>
        <end position="201"/>
    </location>
</feature>
<evidence type="ECO:0000256" key="9">
    <source>
        <dbReference type="SAM" id="Phobius"/>
    </source>
</evidence>
<dbReference type="RefSeq" id="WP_015724912.1">
    <property type="nucleotide sequence ID" value="NC_014972.1"/>
</dbReference>
<dbReference type="PANTHER" id="PTHR30433:SF2">
    <property type="entry name" value="MOTILITY PROTEIN A"/>
    <property type="match status" value="1"/>
</dbReference>
<dbReference type="GO" id="GO:0006935">
    <property type="term" value="P:chemotaxis"/>
    <property type="evidence" value="ECO:0007669"/>
    <property type="project" value="InterPro"/>
</dbReference>
<evidence type="ECO:0000313" key="12">
    <source>
        <dbReference type="Proteomes" id="UP000006365"/>
    </source>
</evidence>
<evidence type="ECO:0000259" key="10">
    <source>
        <dbReference type="Pfam" id="PF01618"/>
    </source>
</evidence>
<keyword evidence="4" id="KW-1003">Cell membrane</keyword>
<keyword evidence="12" id="KW-1185">Reference proteome</keyword>
<feature type="transmembrane region" description="Helical" evidence="9">
    <location>
        <begin position="147"/>
        <end position="168"/>
    </location>
</feature>
<reference evidence="11 12" key="1">
    <citation type="journal article" date="2011" name="Stand. Genomic Sci.">
        <title>Complete genome sequence of Desulfobulbus propionicus type strain (1pr3).</title>
        <authorList>
            <person name="Pagani I."/>
            <person name="Lapidus A."/>
            <person name="Nolan M."/>
            <person name="Lucas S."/>
            <person name="Hammon N."/>
            <person name="Deshpande S."/>
            <person name="Cheng J.F."/>
            <person name="Chertkov O."/>
            <person name="Davenport K."/>
            <person name="Tapia R."/>
            <person name="Han C."/>
            <person name="Goodwin L."/>
            <person name="Pitluck S."/>
            <person name="Liolios K."/>
            <person name="Mavromatis K."/>
            <person name="Ivanova N."/>
            <person name="Mikhailova N."/>
            <person name="Pati A."/>
            <person name="Chen A."/>
            <person name="Palaniappan K."/>
            <person name="Land M."/>
            <person name="Hauser L."/>
            <person name="Chang Y.J."/>
            <person name="Jeffries C.D."/>
            <person name="Detter J.C."/>
            <person name="Brambilla E."/>
            <person name="Kannan K.P."/>
            <person name="Djao O.D."/>
            <person name="Rohde M."/>
            <person name="Pukall R."/>
            <person name="Spring S."/>
            <person name="Goker M."/>
            <person name="Sikorski J."/>
            <person name="Woyke T."/>
            <person name="Bristow J."/>
            <person name="Eisen J.A."/>
            <person name="Markowitz V."/>
            <person name="Hugenholtz P."/>
            <person name="Kyrpides N.C."/>
            <person name="Klenk H.P."/>
        </authorList>
    </citation>
    <scope>NUCLEOTIDE SEQUENCE [LARGE SCALE GENOMIC DNA]</scope>
    <source>
        <strain evidence="12">ATCC 33891 / DSM 2032 / 1pr3</strain>
    </source>
</reference>
<keyword evidence="5 9" id="KW-0812">Transmembrane</keyword>
<dbReference type="Pfam" id="PF01618">
    <property type="entry name" value="MotA_ExbB"/>
    <property type="match status" value="1"/>
</dbReference>
<dbReference type="AlphaFoldDB" id="A0A7U3YN11"/>
<evidence type="ECO:0000256" key="4">
    <source>
        <dbReference type="ARBA" id="ARBA00022475"/>
    </source>
</evidence>
<name>A0A7U3YN11_DESPD</name>